<keyword evidence="6" id="KW-1185">Reference proteome</keyword>
<dbReference type="InterPro" id="IPR001845">
    <property type="entry name" value="HTH_ArsR_DNA-bd_dom"/>
</dbReference>
<dbReference type="GO" id="GO:0003700">
    <property type="term" value="F:DNA-binding transcription factor activity"/>
    <property type="evidence" value="ECO:0007669"/>
    <property type="project" value="InterPro"/>
</dbReference>
<dbReference type="AlphaFoldDB" id="A0A5M3W038"/>
<dbReference type="Proteomes" id="UP000334990">
    <property type="component" value="Unassembled WGS sequence"/>
</dbReference>
<name>A0A5M3W038_9ACTN</name>
<evidence type="ECO:0000256" key="1">
    <source>
        <dbReference type="ARBA" id="ARBA00023015"/>
    </source>
</evidence>
<dbReference type="InterPro" id="IPR011991">
    <property type="entry name" value="ArsR-like_HTH"/>
</dbReference>
<dbReference type="PANTHER" id="PTHR43132:SF6">
    <property type="entry name" value="HTH-TYPE TRANSCRIPTIONAL REPRESSOR CZRA"/>
    <property type="match status" value="1"/>
</dbReference>
<dbReference type="Pfam" id="PF01022">
    <property type="entry name" value="HTH_5"/>
    <property type="match status" value="1"/>
</dbReference>
<feature type="domain" description="HTH arsR-type" evidence="4">
    <location>
        <begin position="236"/>
        <end position="325"/>
    </location>
</feature>
<dbReference type="InterPro" id="IPR036390">
    <property type="entry name" value="WH_DNA-bd_sf"/>
</dbReference>
<proteinExistence type="predicted"/>
<keyword evidence="2" id="KW-0238">DNA-binding</keyword>
<evidence type="ECO:0000256" key="3">
    <source>
        <dbReference type="ARBA" id="ARBA00023163"/>
    </source>
</evidence>
<evidence type="ECO:0000313" key="5">
    <source>
        <dbReference type="EMBL" id="GES01639.1"/>
    </source>
</evidence>
<evidence type="ECO:0000259" key="4">
    <source>
        <dbReference type="PROSITE" id="PS50987"/>
    </source>
</evidence>
<dbReference type="PANTHER" id="PTHR43132">
    <property type="entry name" value="ARSENICAL RESISTANCE OPERON REPRESSOR ARSR-RELATED"/>
    <property type="match status" value="1"/>
</dbReference>
<accession>A0A5M3W038</accession>
<sequence length="325" mass="35838">MGLWQVNADTMAGSRFVVSVAAETTACMFALRKAHAGHPAEQRWLAAHLPAYQARLAGDPITALLLQAAFGRSWIADFLTPTPPGDGAPSFLDEVAKVRNTPPEVVHADLEVCLRRPLPAALRRDDLADRAADLLEWVWAEAVERYWPKRQRILEADIVARTSRLGQGGWAAALDDMRQGMRWLGENRLQINTLDNPPRDVRNAQLMFVPVTPRWGWVSWSSGRRFCVVYPCSGTLAEPDPAPVPDALARLLGAGRAAVLMLLDTPKSTSHLVALTGQPLGSVGRHLKILLDAGLVQRRRSGRSVLYYWTEPGQVLVTAPARHHR</sequence>
<keyword evidence="3" id="KW-0804">Transcription</keyword>
<dbReference type="PROSITE" id="PS50987">
    <property type="entry name" value="HTH_ARSR_2"/>
    <property type="match status" value="1"/>
</dbReference>
<dbReference type="EMBL" id="BLAD01000052">
    <property type="protein sequence ID" value="GES01639.1"/>
    <property type="molecule type" value="Genomic_DNA"/>
</dbReference>
<dbReference type="Gene3D" id="1.10.10.10">
    <property type="entry name" value="Winged helix-like DNA-binding domain superfamily/Winged helix DNA-binding domain"/>
    <property type="match status" value="1"/>
</dbReference>
<dbReference type="SUPFAM" id="SSF46785">
    <property type="entry name" value="Winged helix' DNA-binding domain"/>
    <property type="match status" value="1"/>
</dbReference>
<dbReference type="SMART" id="SM00418">
    <property type="entry name" value="HTH_ARSR"/>
    <property type="match status" value="1"/>
</dbReference>
<dbReference type="OrthoDB" id="3460651at2"/>
<comment type="caution">
    <text evidence="5">The sequence shown here is derived from an EMBL/GenBank/DDBJ whole genome shotgun (WGS) entry which is preliminary data.</text>
</comment>
<dbReference type="GO" id="GO:0003677">
    <property type="term" value="F:DNA binding"/>
    <property type="evidence" value="ECO:0007669"/>
    <property type="project" value="UniProtKB-KW"/>
</dbReference>
<dbReference type="CDD" id="cd00090">
    <property type="entry name" value="HTH_ARSR"/>
    <property type="match status" value="1"/>
</dbReference>
<gene>
    <name evidence="5" type="ORF">Acor_37030</name>
</gene>
<reference evidence="5 6" key="1">
    <citation type="submission" date="2019-10" db="EMBL/GenBank/DDBJ databases">
        <title>Whole genome shotgun sequence of Acrocarpospora corrugata NBRC 13972.</title>
        <authorList>
            <person name="Ichikawa N."/>
            <person name="Kimura A."/>
            <person name="Kitahashi Y."/>
            <person name="Komaki H."/>
            <person name="Oguchi A."/>
        </authorList>
    </citation>
    <scope>NUCLEOTIDE SEQUENCE [LARGE SCALE GENOMIC DNA]</scope>
    <source>
        <strain evidence="5 6">NBRC 13972</strain>
    </source>
</reference>
<dbReference type="RefSeq" id="WP_155337914.1">
    <property type="nucleotide sequence ID" value="NZ_BAAABN010000061.1"/>
</dbReference>
<dbReference type="InterPro" id="IPR036388">
    <property type="entry name" value="WH-like_DNA-bd_sf"/>
</dbReference>
<dbReference type="InterPro" id="IPR051011">
    <property type="entry name" value="Metal_resp_trans_reg"/>
</dbReference>
<keyword evidence="1" id="KW-0805">Transcription regulation</keyword>
<evidence type="ECO:0000313" key="6">
    <source>
        <dbReference type="Proteomes" id="UP000334990"/>
    </source>
</evidence>
<evidence type="ECO:0000256" key="2">
    <source>
        <dbReference type="ARBA" id="ARBA00023125"/>
    </source>
</evidence>
<protein>
    <submittedName>
        <fullName evidence="5">Transcriptional regulator</fullName>
    </submittedName>
</protein>
<organism evidence="5 6">
    <name type="scientific">Acrocarpospora corrugata</name>
    <dbReference type="NCBI Taxonomy" id="35763"/>
    <lineage>
        <taxon>Bacteria</taxon>
        <taxon>Bacillati</taxon>
        <taxon>Actinomycetota</taxon>
        <taxon>Actinomycetes</taxon>
        <taxon>Streptosporangiales</taxon>
        <taxon>Streptosporangiaceae</taxon>
        <taxon>Acrocarpospora</taxon>
    </lineage>
</organism>